<evidence type="ECO:0000313" key="9">
    <source>
        <dbReference type="Proteomes" id="UP000004095"/>
    </source>
</evidence>
<proteinExistence type="predicted"/>
<keyword evidence="9" id="KW-1185">Reference proteome</keyword>
<dbReference type="Proteomes" id="UP000004095">
    <property type="component" value="Unassembled WGS sequence"/>
</dbReference>
<evidence type="ECO:0000256" key="5">
    <source>
        <dbReference type="ARBA" id="ARBA00023136"/>
    </source>
</evidence>
<evidence type="ECO:0000256" key="2">
    <source>
        <dbReference type="ARBA" id="ARBA00022475"/>
    </source>
</evidence>
<reference evidence="8 9" key="1">
    <citation type="submission" date="2007-01" db="EMBL/GenBank/DDBJ databases">
        <authorList>
            <person name="Haygood M."/>
            <person name="Podell S."/>
            <person name="Anderson C."/>
            <person name="Hopkinson B."/>
            <person name="Roe K."/>
            <person name="Barbeau K."/>
            <person name="Gaasterland T."/>
            <person name="Ferriera S."/>
            <person name="Johnson J."/>
            <person name="Kravitz S."/>
            <person name="Beeson K."/>
            <person name="Sutton G."/>
            <person name="Rogers Y.-H."/>
            <person name="Friedman R."/>
            <person name="Frazier M."/>
            <person name="Venter J.C."/>
        </authorList>
    </citation>
    <scope>NUCLEOTIDE SEQUENCE [LARGE SCALE GENOMIC DNA]</scope>
    <source>
        <strain evidence="8 9">ATCC 23134</strain>
    </source>
</reference>
<evidence type="ECO:0000256" key="3">
    <source>
        <dbReference type="ARBA" id="ARBA00022519"/>
    </source>
</evidence>
<keyword evidence="7" id="KW-1133">Transmembrane helix</keyword>
<sequence>MLLIRLFALWPFWVLYLWADFIGWLAFSVIGYRKAVVIDNLKKSFPEKSDKEIKEIARRFYRNLGDIIVESLKVVGLSERQLQKRVSYKDYHILEERLKSGTSVIVMTPHSGNWEWLLLACSYLLVKSGFGVDAVYSPLSNQFFDRLMIKIRSKFGADPTPMNMVLRNVIKNKGKARVVAMVADQRPLPNESNYWTEFLHQETAFFIGSERIARKVKFPVVYTSIRRLKRGYYEVSFQALADPPYDKPASAEDMPIIERFAHLVEQDIKACPDQWLWSHKRWKHKRPQKSTMEN</sequence>
<comment type="subcellular location">
    <subcellularLocation>
        <location evidence="1">Cell inner membrane</location>
    </subcellularLocation>
</comment>
<evidence type="ECO:0000256" key="4">
    <source>
        <dbReference type="ARBA" id="ARBA00022679"/>
    </source>
</evidence>
<evidence type="ECO:0000256" key="6">
    <source>
        <dbReference type="ARBA" id="ARBA00023315"/>
    </source>
</evidence>
<dbReference type="PANTHER" id="PTHR30606">
    <property type="entry name" value="LIPID A BIOSYNTHESIS LAUROYL ACYLTRANSFERASE"/>
    <property type="match status" value="1"/>
</dbReference>
<evidence type="ECO:0000256" key="7">
    <source>
        <dbReference type="SAM" id="Phobius"/>
    </source>
</evidence>
<keyword evidence="4 8" id="KW-0808">Transferase</keyword>
<dbReference type="PIRSF" id="PIRSF026649">
    <property type="entry name" value="MsbB"/>
    <property type="match status" value="1"/>
</dbReference>
<organism evidence="8 9">
    <name type="scientific">Microscilla marina ATCC 23134</name>
    <dbReference type="NCBI Taxonomy" id="313606"/>
    <lineage>
        <taxon>Bacteria</taxon>
        <taxon>Pseudomonadati</taxon>
        <taxon>Bacteroidota</taxon>
        <taxon>Cytophagia</taxon>
        <taxon>Cytophagales</taxon>
        <taxon>Microscillaceae</taxon>
        <taxon>Microscilla</taxon>
    </lineage>
</organism>
<dbReference type="eggNOG" id="COG1560">
    <property type="taxonomic scope" value="Bacteria"/>
</dbReference>
<keyword evidence="5 7" id="KW-0472">Membrane</keyword>
<protein>
    <submittedName>
        <fullName evidence="8">Acyltransferase, HtrB/MsbB family</fullName>
    </submittedName>
</protein>
<dbReference type="GO" id="GO:0009247">
    <property type="term" value="P:glycolipid biosynthetic process"/>
    <property type="evidence" value="ECO:0007669"/>
    <property type="project" value="UniProtKB-ARBA"/>
</dbReference>
<evidence type="ECO:0000256" key="1">
    <source>
        <dbReference type="ARBA" id="ARBA00004533"/>
    </source>
</evidence>
<dbReference type="GO" id="GO:0005886">
    <property type="term" value="C:plasma membrane"/>
    <property type="evidence" value="ECO:0007669"/>
    <property type="project" value="UniProtKB-SubCell"/>
</dbReference>
<keyword evidence="6 8" id="KW-0012">Acyltransferase</keyword>
<keyword evidence="3" id="KW-0997">Cell inner membrane</keyword>
<name>A1ZST5_MICM2</name>
<dbReference type="AlphaFoldDB" id="A1ZST5"/>
<dbReference type="Pfam" id="PF03279">
    <property type="entry name" value="Lip_A_acyltrans"/>
    <property type="match status" value="1"/>
</dbReference>
<dbReference type="EMBL" id="AAWS01000033">
    <property type="protein sequence ID" value="EAY26499.1"/>
    <property type="molecule type" value="Genomic_DNA"/>
</dbReference>
<dbReference type="PANTHER" id="PTHR30606:SF10">
    <property type="entry name" value="PHOSPHATIDYLINOSITOL MANNOSIDE ACYLTRANSFERASE"/>
    <property type="match status" value="1"/>
</dbReference>
<evidence type="ECO:0000313" key="8">
    <source>
        <dbReference type="EMBL" id="EAY26499.1"/>
    </source>
</evidence>
<comment type="caution">
    <text evidence="8">The sequence shown here is derived from an EMBL/GenBank/DDBJ whole genome shotgun (WGS) entry which is preliminary data.</text>
</comment>
<dbReference type="RefSeq" id="WP_002700724.1">
    <property type="nucleotide sequence ID" value="NZ_AAWS01000033.1"/>
</dbReference>
<dbReference type="GO" id="GO:0016746">
    <property type="term" value="F:acyltransferase activity"/>
    <property type="evidence" value="ECO:0007669"/>
    <property type="project" value="UniProtKB-KW"/>
</dbReference>
<dbReference type="CDD" id="cd07984">
    <property type="entry name" value="LPLAT_LABLAT-like"/>
    <property type="match status" value="1"/>
</dbReference>
<accession>A1ZST5</accession>
<dbReference type="OrthoDB" id="9801955at2"/>
<keyword evidence="2" id="KW-1003">Cell membrane</keyword>
<dbReference type="InterPro" id="IPR004960">
    <property type="entry name" value="LipA_acyltrans"/>
</dbReference>
<keyword evidence="7" id="KW-0812">Transmembrane</keyword>
<gene>
    <name evidence="8" type="ORF">M23134_01669</name>
</gene>
<feature type="transmembrane region" description="Helical" evidence="7">
    <location>
        <begin position="12"/>
        <end position="32"/>
    </location>
</feature>